<dbReference type="RefSeq" id="WP_095135258.1">
    <property type="nucleotide sequence ID" value="NZ_NIBG01000025.1"/>
</dbReference>
<dbReference type="AlphaFoldDB" id="A0A267MDJ6"/>
<dbReference type="GO" id="GO:1990169">
    <property type="term" value="P:stress response to copper ion"/>
    <property type="evidence" value="ECO:0007669"/>
    <property type="project" value="TreeGrafter"/>
</dbReference>
<dbReference type="SUPFAM" id="SSF46600">
    <property type="entry name" value="C-terminal UvrC-binding domain of UvrB"/>
    <property type="match status" value="1"/>
</dbReference>
<dbReference type="GO" id="GO:0008270">
    <property type="term" value="F:zinc ion binding"/>
    <property type="evidence" value="ECO:0007669"/>
    <property type="project" value="TreeGrafter"/>
</dbReference>
<protein>
    <recommendedName>
        <fullName evidence="1">UVR domain-containing protein</fullName>
    </recommendedName>
</protein>
<dbReference type="GO" id="GO:0005507">
    <property type="term" value="F:copper ion binding"/>
    <property type="evidence" value="ECO:0007669"/>
    <property type="project" value="TreeGrafter"/>
</dbReference>
<dbReference type="PANTHER" id="PTHR38430:SF1">
    <property type="entry name" value="PROTEIN-ARGININE KINASE ACTIVATOR PROTEIN"/>
    <property type="match status" value="1"/>
</dbReference>
<dbReference type="PROSITE" id="PS50151">
    <property type="entry name" value="UVR"/>
    <property type="match status" value="1"/>
</dbReference>
<sequence>MLCENCNERTATVHLTKIMNNKKTEIHLCELCAKESQKMTMDTPFSINSFLTSILDSIQDSPLKVDYIQTTECDHCKMTYSQFKNLGRLGCSHCYDAFKVKLNPLIKRVQGHEKHVGKIPEKIGGDFIIKREINELKKQLSKSIDKEEFEQAAVLRDKIRDLEKRLKGE</sequence>
<dbReference type="PANTHER" id="PTHR38430">
    <property type="entry name" value="PROTEIN-ARGININE KINASE ACTIVATOR PROTEIN"/>
    <property type="match status" value="1"/>
</dbReference>
<feature type="domain" description="UVR" evidence="1">
    <location>
        <begin position="130"/>
        <end position="165"/>
    </location>
</feature>
<dbReference type="InterPro" id="IPR025542">
    <property type="entry name" value="YacH"/>
</dbReference>
<dbReference type="PIRSF" id="PIRSF015034">
    <property type="entry name" value="YacH"/>
    <property type="match status" value="1"/>
</dbReference>
<dbReference type="EMBL" id="NIBG01000025">
    <property type="protein sequence ID" value="PAB57537.1"/>
    <property type="molecule type" value="Genomic_DNA"/>
</dbReference>
<name>A0A267MDJ6_9FIRM</name>
<dbReference type="GO" id="GO:0050897">
    <property type="term" value="F:cobalt ion binding"/>
    <property type="evidence" value="ECO:0007669"/>
    <property type="project" value="TreeGrafter"/>
</dbReference>
<evidence type="ECO:0000259" key="1">
    <source>
        <dbReference type="PROSITE" id="PS50151"/>
    </source>
</evidence>
<dbReference type="Proteomes" id="UP000216024">
    <property type="component" value="Unassembled WGS sequence"/>
</dbReference>
<keyword evidence="3" id="KW-1185">Reference proteome</keyword>
<dbReference type="InterPro" id="IPR001943">
    <property type="entry name" value="UVR_dom"/>
</dbReference>
<evidence type="ECO:0000313" key="3">
    <source>
        <dbReference type="Proteomes" id="UP000216024"/>
    </source>
</evidence>
<dbReference type="Pfam" id="PF02151">
    <property type="entry name" value="UVR"/>
    <property type="match status" value="1"/>
</dbReference>
<dbReference type="GO" id="GO:0046870">
    <property type="term" value="F:cadmium ion binding"/>
    <property type="evidence" value="ECO:0007669"/>
    <property type="project" value="TreeGrafter"/>
</dbReference>
<dbReference type="GO" id="GO:1990170">
    <property type="term" value="P:stress response to cadmium ion"/>
    <property type="evidence" value="ECO:0007669"/>
    <property type="project" value="TreeGrafter"/>
</dbReference>
<proteinExistence type="predicted"/>
<gene>
    <name evidence="2" type="ORF">CCE28_18715</name>
</gene>
<accession>A0A267MDJ6</accession>
<dbReference type="Gene3D" id="4.10.860.10">
    <property type="entry name" value="UVR domain"/>
    <property type="match status" value="1"/>
</dbReference>
<dbReference type="OrthoDB" id="9788704at2"/>
<organism evidence="2 3">
    <name type="scientific">Anaeromicrobium sediminis</name>
    <dbReference type="NCBI Taxonomy" id="1478221"/>
    <lineage>
        <taxon>Bacteria</taxon>
        <taxon>Bacillati</taxon>
        <taxon>Bacillota</taxon>
        <taxon>Clostridia</taxon>
        <taxon>Peptostreptococcales</taxon>
        <taxon>Thermotaleaceae</taxon>
        <taxon>Anaeromicrobium</taxon>
    </lineage>
</organism>
<reference evidence="2 3" key="1">
    <citation type="submission" date="2017-06" db="EMBL/GenBank/DDBJ databases">
        <title>Draft genome sequence of anaerobic fermentative bacterium Anaeromicrobium sediminis DY2726D isolated from West Pacific Ocean sediments.</title>
        <authorList>
            <person name="Zeng X."/>
        </authorList>
    </citation>
    <scope>NUCLEOTIDE SEQUENCE [LARGE SCALE GENOMIC DNA]</scope>
    <source>
        <strain evidence="2 3">DY2726D</strain>
    </source>
</reference>
<dbReference type="InterPro" id="IPR036876">
    <property type="entry name" value="UVR_dom_sf"/>
</dbReference>
<comment type="caution">
    <text evidence="2">The sequence shown here is derived from an EMBL/GenBank/DDBJ whole genome shotgun (WGS) entry which is preliminary data.</text>
</comment>
<evidence type="ECO:0000313" key="2">
    <source>
        <dbReference type="EMBL" id="PAB57537.1"/>
    </source>
</evidence>